<dbReference type="InterPro" id="IPR052960">
    <property type="entry name" value="GlcN6P_deaminase-like"/>
</dbReference>
<dbReference type="PANTHER" id="PTHR42892:SF1">
    <property type="entry name" value="GLUCOSAMINE-6-PHOSPHATE ISOMERASE"/>
    <property type="match status" value="1"/>
</dbReference>
<protein>
    <submittedName>
        <fullName evidence="2">Putative glucosamine-6-phosphate deaminase-like protein</fullName>
    </submittedName>
</protein>
<accession>A0A7G1I2R4</accession>
<keyword evidence="3" id="KW-1185">Reference proteome</keyword>
<dbReference type="GO" id="GO:0006044">
    <property type="term" value="P:N-acetylglucosamine metabolic process"/>
    <property type="evidence" value="ECO:0007669"/>
    <property type="project" value="InterPro"/>
</dbReference>
<dbReference type="GO" id="GO:0005975">
    <property type="term" value="P:carbohydrate metabolic process"/>
    <property type="evidence" value="ECO:0007669"/>
    <property type="project" value="InterPro"/>
</dbReference>
<dbReference type="Proteomes" id="UP000594042">
    <property type="component" value="Chromosome"/>
</dbReference>
<dbReference type="PANTHER" id="PTHR42892">
    <property type="entry name" value="GLUCOSAMINE-6-PHOSPHATE DEAMINASE-LIKE PROTEIN BT_0258-RELATED"/>
    <property type="match status" value="1"/>
</dbReference>
<dbReference type="InterPro" id="IPR024078">
    <property type="entry name" value="LmbE-like_dom_sf"/>
</dbReference>
<dbReference type="KEGG" id="copr:Cop2CBH44_22300"/>
<dbReference type="InterPro" id="IPR006148">
    <property type="entry name" value="Glc/Gal-6P_isomerase"/>
</dbReference>
<dbReference type="EMBL" id="AP023322">
    <property type="protein sequence ID" value="BCI63877.1"/>
    <property type="molecule type" value="Genomic_DNA"/>
</dbReference>
<dbReference type="Pfam" id="PF01182">
    <property type="entry name" value="Glucosamine_iso"/>
    <property type="match status" value="1"/>
</dbReference>
<sequence>MLKFVQKHKKDVPLLFTLKIHTFMKANLSSQIKLDRTPKRYYRPANAFERTALTRFEKIQTEIYESTEEGSSQIAKEVSDLIRNRKKEGRFCVMALGSGPGTHSVYKELVRLHRDEKLSFSNVIVFNISEFYPLDEAAPGTTRILQETLLNQVDIDPTNVFTPRGTTEKEGVFEFCKEYEKSIENYGGLDLALLEIGPLGNLGFNEPGSQANSSTRLMLIGSESRHNASGMFSSTESVPGSAITMGISTILGAKKLILMAWGENKAAIVKGAIEGNVTDALPASYLQLHKDAKVVLDLSAAENLTRISTPWLVTSCEWNDKLIRRAIVWLCKITGKPILKLTNKDYNDNGLSELLALYGSAYNVNIKIFNDLQHTITGWPGGKPNADDTFRPERAKPYPKKVIVFSPHPDDDVISMGGTLKRLVDQHHDVHVAYETSGNIAVGDEDMMRYVMLMQSIAKEFQFETPEAMAKLEEISEFVKQKKDGDIDLKLIRYLKGQIRQGEARTACNYIGVKPENVHFLQLPFYETGTIKKGELSEADRDIVKNLLLEVKPDQIFVAGDLADPHGTHRVCLDAVLAAIDDVKNDKWMKNCRVWMYRGAWAEWEIDHIEMAVPISPEELRQKRNSILKHQSQMENAPFLGDDERLFWQRSEDRNRATANLYTQLGLASYEAIEAFVEYHPQ</sequence>
<evidence type="ECO:0000313" key="3">
    <source>
        <dbReference type="Proteomes" id="UP000594042"/>
    </source>
</evidence>
<dbReference type="InterPro" id="IPR004547">
    <property type="entry name" value="Glucosamine6P_isomerase"/>
</dbReference>
<organism evidence="2 3">
    <name type="scientific">Coprobacter secundus subsp. similis</name>
    <dbReference type="NCBI Taxonomy" id="2751153"/>
    <lineage>
        <taxon>Bacteria</taxon>
        <taxon>Pseudomonadati</taxon>
        <taxon>Bacteroidota</taxon>
        <taxon>Bacteroidia</taxon>
        <taxon>Bacteroidales</taxon>
        <taxon>Barnesiellaceae</taxon>
        <taxon>Coprobacter</taxon>
    </lineage>
</organism>
<name>A0A7G1I2R4_9BACT</name>
<evidence type="ECO:0000259" key="1">
    <source>
        <dbReference type="Pfam" id="PF01182"/>
    </source>
</evidence>
<gene>
    <name evidence="2" type="ORF">Cop2CBH44_22300</name>
</gene>
<dbReference type="CDD" id="cd01399">
    <property type="entry name" value="GlcN6P_deaminase"/>
    <property type="match status" value="1"/>
</dbReference>
<dbReference type="AlphaFoldDB" id="A0A7G1I2R4"/>
<dbReference type="SUPFAM" id="SSF100950">
    <property type="entry name" value="NagB/RpiA/CoA transferase-like"/>
    <property type="match status" value="1"/>
</dbReference>
<dbReference type="NCBIfam" id="NF002557">
    <property type="entry name" value="PRK02122.1"/>
    <property type="match status" value="1"/>
</dbReference>
<reference evidence="3" key="1">
    <citation type="submission" date="2020-07" db="EMBL/GenBank/DDBJ databases">
        <title>Complete genome sequencing of Coprobacter sp. strain 2CBH44.</title>
        <authorList>
            <person name="Sakamoto M."/>
            <person name="Murakami T."/>
            <person name="Mori H."/>
        </authorList>
    </citation>
    <scope>NUCLEOTIDE SEQUENCE [LARGE SCALE GENOMIC DNA]</scope>
    <source>
        <strain evidence="3">2CBH44</strain>
    </source>
</reference>
<feature type="domain" description="Glucosamine/galactosamine-6-phosphate isomerase" evidence="1">
    <location>
        <begin position="68"/>
        <end position="289"/>
    </location>
</feature>
<dbReference type="Gene3D" id="3.40.50.1360">
    <property type="match status" value="1"/>
</dbReference>
<dbReference type="InterPro" id="IPR003737">
    <property type="entry name" value="GlcNAc_PI_deacetylase-related"/>
</dbReference>
<dbReference type="Gene3D" id="3.40.50.10320">
    <property type="entry name" value="LmbE-like"/>
    <property type="match status" value="1"/>
</dbReference>
<dbReference type="Pfam" id="PF02585">
    <property type="entry name" value="PIG-L"/>
    <property type="match status" value="1"/>
</dbReference>
<dbReference type="SUPFAM" id="SSF102588">
    <property type="entry name" value="LmbE-like"/>
    <property type="match status" value="1"/>
</dbReference>
<dbReference type="GO" id="GO:0004342">
    <property type="term" value="F:glucosamine-6-phosphate deaminase activity"/>
    <property type="evidence" value="ECO:0007669"/>
    <property type="project" value="InterPro"/>
</dbReference>
<evidence type="ECO:0000313" key="2">
    <source>
        <dbReference type="EMBL" id="BCI63877.1"/>
    </source>
</evidence>
<dbReference type="InterPro" id="IPR037171">
    <property type="entry name" value="NagB/RpiA_transferase-like"/>
</dbReference>
<proteinExistence type="predicted"/>